<dbReference type="HOGENOM" id="CLU_004495_5_0_1"/>
<dbReference type="PANTHER" id="PTHR45649">
    <property type="entry name" value="AMINO-ACID PERMEASE BAT1"/>
    <property type="match status" value="1"/>
</dbReference>
<dbReference type="InterPro" id="IPR002293">
    <property type="entry name" value="AA/rel_permease1"/>
</dbReference>
<evidence type="ECO:0000256" key="3">
    <source>
        <dbReference type="ARBA" id="ARBA00022692"/>
    </source>
</evidence>
<feature type="transmembrane region" description="Helical" evidence="7">
    <location>
        <begin position="229"/>
        <end position="250"/>
    </location>
</feature>
<evidence type="ECO:0000313" key="9">
    <source>
        <dbReference type="Proteomes" id="UP000053617"/>
    </source>
</evidence>
<dbReference type="PROSITE" id="PS00218">
    <property type="entry name" value="AMINO_ACID_PERMEASE_1"/>
    <property type="match status" value="1"/>
</dbReference>
<feature type="transmembrane region" description="Helical" evidence="7">
    <location>
        <begin position="409"/>
        <end position="431"/>
    </location>
</feature>
<keyword evidence="5 7" id="KW-0472">Membrane</keyword>
<dbReference type="Gene3D" id="1.20.1740.10">
    <property type="entry name" value="Amino acid/polyamine transporter I"/>
    <property type="match status" value="1"/>
</dbReference>
<evidence type="ECO:0000256" key="2">
    <source>
        <dbReference type="ARBA" id="ARBA00022448"/>
    </source>
</evidence>
<dbReference type="PANTHER" id="PTHR45649:SF23">
    <property type="entry name" value="TRANSPORTER, PUTATIVE (EUROFUNG)-RELATED"/>
    <property type="match status" value="1"/>
</dbReference>
<feature type="transmembrane region" description="Helical" evidence="7">
    <location>
        <begin position="437"/>
        <end position="460"/>
    </location>
</feature>
<feature type="transmembrane region" description="Helical" evidence="7">
    <location>
        <begin position="359"/>
        <end position="388"/>
    </location>
</feature>
<dbReference type="VEuPathDB" id="FungiDB:Z518_03481"/>
<dbReference type="PIRSF" id="PIRSF006060">
    <property type="entry name" value="AA_transporter"/>
    <property type="match status" value="1"/>
</dbReference>
<feature type="transmembrane region" description="Helical" evidence="7">
    <location>
        <begin position="270"/>
        <end position="291"/>
    </location>
</feature>
<dbReference type="GO" id="GO:0006865">
    <property type="term" value="P:amino acid transport"/>
    <property type="evidence" value="ECO:0007669"/>
    <property type="project" value="InterPro"/>
</dbReference>
<feature type="transmembrane region" description="Helical" evidence="7">
    <location>
        <begin position="197"/>
        <end position="217"/>
    </location>
</feature>
<keyword evidence="2" id="KW-0813">Transport</keyword>
<dbReference type="GO" id="GO:0016020">
    <property type="term" value="C:membrane"/>
    <property type="evidence" value="ECO:0007669"/>
    <property type="project" value="UniProtKB-SubCell"/>
</dbReference>
<feature type="transmembrane region" description="Helical" evidence="7">
    <location>
        <begin position="506"/>
        <end position="527"/>
    </location>
</feature>
<feature type="transmembrane region" description="Helical" evidence="7">
    <location>
        <begin position="72"/>
        <end position="95"/>
    </location>
</feature>
<sequence>MTGDPATQSSRDWQRTSLPNNGVLGHDAPMEYKSKEGRHSVANNVEAGHADDLLNILGYQAELVRSRTTFQVAFMSFVLASVPYGLSTTLLYPIAGGGPVAVIWGWCGVCAIILCLAISLGEITSVYPTAGGVYYQTFMLSPPRFRKMTAWICGWAYALGNTIVTLSVNFGTTLFFVACINIFQDQEGSGIFAAETYQYYLIFLAITLICNAISALGNKWLPLLDTMTIYWTFGGVFAILICVLAIAKAGRNSAGFAFGEFQANTGWTEGWSFCIGLLHAAYATSATGMILSMCEEVRDPATQVPRAMCWALGLNWLCGIIFLIPLMFVLPDLLEVISDPYGQPLPFILRSAIGHEGGAFALTVPIIILGILCGTACTTASSRCLWAFSRDGAIPGSSWWKKVNLNLDVPLNAMMLSMLVQILLGLIYFGSYAAFNAFSGSAVIFLTISYVMPVAVSLLGGRKHLNEGAWDFGILGVFCNVVTIAWAFFIIPVFSFPFFNPTTLDTMNYASAVFVGGIAISALWYFVWGKNNYEGPPVQADEVQRRRSSIISR</sequence>
<keyword evidence="9" id="KW-1185">Reference proteome</keyword>
<evidence type="ECO:0000256" key="7">
    <source>
        <dbReference type="SAM" id="Phobius"/>
    </source>
</evidence>
<dbReference type="Pfam" id="PF13520">
    <property type="entry name" value="AA_permease_2"/>
    <property type="match status" value="1"/>
</dbReference>
<feature type="compositionally biased region" description="Polar residues" evidence="6">
    <location>
        <begin position="1"/>
        <end position="20"/>
    </location>
</feature>
<dbReference type="EMBL" id="KN847476">
    <property type="protein sequence ID" value="KIX08824.1"/>
    <property type="molecule type" value="Genomic_DNA"/>
</dbReference>
<evidence type="ECO:0000256" key="6">
    <source>
        <dbReference type="SAM" id="MobiDB-lite"/>
    </source>
</evidence>
<dbReference type="STRING" id="1442369.A0A0D2IS41"/>
<dbReference type="GO" id="GO:0022857">
    <property type="term" value="F:transmembrane transporter activity"/>
    <property type="evidence" value="ECO:0007669"/>
    <property type="project" value="InterPro"/>
</dbReference>
<dbReference type="RefSeq" id="XP_013275960.1">
    <property type="nucleotide sequence ID" value="XM_013420506.1"/>
</dbReference>
<comment type="subcellular location">
    <subcellularLocation>
        <location evidence="1">Membrane</location>
        <topology evidence="1">Multi-pass membrane protein</topology>
    </subcellularLocation>
</comment>
<evidence type="ECO:0000256" key="5">
    <source>
        <dbReference type="ARBA" id="ARBA00023136"/>
    </source>
</evidence>
<dbReference type="AlphaFoldDB" id="A0A0D2IS41"/>
<dbReference type="GeneID" id="25291552"/>
<evidence type="ECO:0000313" key="8">
    <source>
        <dbReference type="EMBL" id="KIX08824.1"/>
    </source>
</evidence>
<gene>
    <name evidence="8" type="ORF">Z518_03481</name>
</gene>
<organism evidence="8 9">
    <name type="scientific">Rhinocladiella mackenziei CBS 650.93</name>
    <dbReference type="NCBI Taxonomy" id="1442369"/>
    <lineage>
        <taxon>Eukaryota</taxon>
        <taxon>Fungi</taxon>
        <taxon>Dikarya</taxon>
        <taxon>Ascomycota</taxon>
        <taxon>Pezizomycotina</taxon>
        <taxon>Eurotiomycetes</taxon>
        <taxon>Chaetothyriomycetidae</taxon>
        <taxon>Chaetothyriales</taxon>
        <taxon>Herpotrichiellaceae</taxon>
        <taxon>Rhinocladiella</taxon>
    </lineage>
</organism>
<reference evidence="8 9" key="1">
    <citation type="submission" date="2015-01" db="EMBL/GenBank/DDBJ databases">
        <title>The Genome Sequence of Rhinocladiella mackenzie CBS 650.93.</title>
        <authorList>
            <consortium name="The Broad Institute Genomics Platform"/>
            <person name="Cuomo C."/>
            <person name="de Hoog S."/>
            <person name="Gorbushina A."/>
            <person name="Stielow B."/>
            <person name="Teixiera M."/>
            <person name="Abouelleil A."/>
            <person name="Chapman S.B."/>
            <person name="Priest M."/>
            <person name="Young S.K."/>
            <person name="Wortman J."/>
            <person name="Nusbaum C."/>
            <person name="Birren B."/>
        </authorList>
    </citation>
    <scope>NUCLEOTIDE SEQUENCE [LARGE SCALE GENOMIC DNA]</scope>
    <source>
        <strain evidence="8 9">CBS 650.93</strain>
    </source>
</reference>
<dbReference type="OrthoDB" id="3900342at2759"/>
<proteinExistence type="predicted"/>
<feature type="transmembrane region" description="Helical" evidence="7">
    <location>
        <begin position="101"/>
        <end position="127"/>
    </location>
</feature>
<evidence type="ECO:0000256" key="1">
    <source>
        <dbReference type="ARBA" id="ARBA00004141"/>
    </source>
</evidence>
<keyword evidence="3 7" id="KW-0812">Transmembrane</keyword>
<feature type="region of interest" description="Disordered" evidence="6">
    <location>
        <begin position="1"/>
        <end position="26"/>
    </location>
</feature>
<feature type="transmembrane region" description="Helical" evidence="7">
    <location>
        <begin position="148"/>
        <end position="177"/>
    </location>
</feature>
<feature type="transmembrane region" description="Helical" evidence="7">
    <location>
        <begin position="312"/>
        <end position="330"/>
    </location>
</feature>
<evidence type="ECO:0008006" key="10">
    <source>
        <dbReference type="Google" id="ProtNLM"/>
    </source>
</evidence>
<dbReference type="Proteomes" id="UP000053617">
    <property type="component" value="Unassembled WGS sequence"/>
</dbReference>
<name>A0A0D2IS41_9EURO</name>
<dbReference type="InterPro" id="IPR004840">
    <property type="entry name" value="Amino_acid_permease_CS"/>
</dbReference>
<keyword evidence="4 7" id="KW-1133">Transmembrane helix</keyword>
<protein>
    <recommendedName>
        <fullName evidence="10">Amino acid permease</fullName>
    </recommendedName>
</protein>
<feature type="transmembrane region" description="Helical" evidence="7">
    <location>
        <begin position="472"/>
        <end position="494"/>
    </location>
</feature>
<evidence type="ECO:0000256" key="4">
    <source>
        <dbReference type="ARBA" id="ARBA00022989"/>
    </source>
</evidence>
<accession>A0A0D2IS41</accession>